<keyword evidence="2" id="KW-0378">Hydrolase</keyword>
<evidence type="ECO:0000259" key="3">
    <source>
        <dbReference type="PROSITE" id="PS51462"/>
    </source>
</evidence>
<organism evidence="4 5">
    <name type="scientific">Enterococcus sulfureus ATCC 49903</name>
    <dbReference type="NCBI Taxonomy" id="1140003"/>
    <lineage>
        <taxon>Bacteria</taxon>
        <taxon>Bacillati</taxon>
        <taxon>Bacillota</taxon>
        <taxon>Bacilli</taxon>
        <taxon>Lactobacillales</taxon>
        <taxon>Enterococcaceae</taxon>
        <taxon>Enterococcus</taxon>
    </lineage>
</organism>
<dbReference type="GO" id="GO:0016787">
    <property type="term" value="F:hydrolase activity"/>
    <property type="evidence" value="ECO:0007669"/>
    <property type="project" value="UniProtKB-KW"/>
</dbReference>
<reference evidence="4 5" key="1">
    <citation type="submission" date="2013-03" db="EMBL/GenBank/DDBJ databases">
        <title>The Genome Sequence of Enterococcus sulfureus ATCC_49903 (PacBio/Illumina hybrid assembly).</title>
        <authorList>
            <consortium name="The Broad Institute Genomics Platform"/>
            <consortium name="The Broad Institute Genome Sequencing Center for Infectious Disease"/>
            <person name="Earl A."/>
            <person name="Russ C."/>
            <person name="Gilmore M."/>
            <person name="Surin D."/>
            <person name="Walker B."/>
            <person name="Young S."/>
            <person name="Zeng Q."/>
            <person name="Gargeya S."/>
            <person name="Fitzgerald M."/>
            <person name="Haas B."/>
            <person name="Abouelleil A."/>
            <person name="Allen A.W."/>
            <person name="Alvarado L."/>
            <person name="Arachchi H.M."/>
            <person name="Berlin A.M."/>
            <person name="Chapman S.B."/>
            <person name="Gainer-Dewar J."/>
            <person name="Goldberg J."/>
            <person name="Griggs A."/>
            <person name="Gujja S."/>
            <person name="Hansen M."/>
            <person name="Howarth C."/>
            <person name="Imamovic A."/>
            <person name="Ireland A."/>
            <person name="Larimer J."/>
            <person name="McCowan C."/>
            <person name="Murphy C."/>
            <person name="Pearson M."/>
            <person name="Poon T.W."/>
            <person name="Priest M."/>
            <person name="Roberts A."/>
            <person name="Saif S."/>
            <person name="Shea T."/>
            <person name="Sisk P."/>
            <person name="Sykes S."/>
            <person name="Wortman J."/>
            <person name="Nusbaum C."/>
            <person name="Birren B."/>
        </authorList>
    </citation>
    <scope>NUCLEOTIDE SEQUENCE [LARGE SCALE GENOMIC DNA]</scope>
    <source>
        <strain evidence="4 5">ATCC 49903</strain>
    </source>
</reference>
<dbReference type="PROSITE" id="PS51462">
    <property type="entry name" value="NUDIX"/>
    <property type="match status" value="1"/>
</dbReference>
<evidence type="ECO:0000256" key="1">
    <source>
        <dbReference type="ARBA" id="ARBA00001946"/>
    </source>
</evidence>
<keyword evidence="5" id="KW-1185">Reference proteome</keyword>
<dbReference type="AlphaFoldDB" id="S0PAW3"/>
<dbReference type="InterPro" id="IPR015797">
    <property type="entry name" value="NUDIX_hydrolase-like_dom_sf"/>
</dbReference>
<dbReference type="Proteomes" id="UP000015961">
    <property type="component" value="Unassembled WGS sequence"/>
</dbReference>
<feature type="domain" description="Nudix hydrolase" evidence="3">
    <location>
        <begin position="42"/>
        <end position="175"/>
    </location>
</feature>
<dbReference type="InterPro" id="IPR000086">
    <property type="entry name" value="NUDIX_hydrolase_dom"/>
</dbReference>
<dbReference type="Pfam" id="PF00293">
    <property type="entry name" value="NUDIX"/>
    <property type="match status" value="1"/>
</dbReference>
<dbReference type="PANTHER" id="PTHR11839">
    <property type="entry name" value="UDP/ADP-SUGAR PYROPHOSPHATASE"/>
    <property type="match status" value="1"/>
</dbReference>
<comment type="cofactor">
    <cofactor evidence="1">
        <name>Mg(2+)</name>
        <dbReference type="ChEBI" id="CHEBI:18420"/>
    </cofactor>
</comment>
<dbReference type="Gene3D" id="3.90.79.10">
    <property type="entry name" value="Nucleoside Triphosphate Pyrophosphohydrolase"/>
    <property type="match status" value="1"/>
</dbReference>
<dbReference type="CDD" id="cd03424">
    <property type="entry name" value="NUDIX_ADPRase_Nudt5_UGPPase_Nudt14"/>
    <property type="match status" value="1"/>
</dbReference>
<gene>
    <name evidence="4" type="ORF">I573_00426</name>
</gene>
<dbReference type="STRING" id="1140003.OMY_00431"/>
<evidence type="ECO:0000313" key="4">
    <source>
        <dbReference type="EMBL" id="EOT87370.1"/>
    </source>
</evidence>
<dbReference type="PANTHER" id="PTHR11839:SF18">
    <property type="entry name" value="NUDIX HYDROLASE DOMAIN-CONTAINING PROTEIN"/>
    <property type="match status" value="1"/>
</dbReference>
<dbReference type="EMBL" id="ASWO01000001">
    <property type="protein sequence ID" value="EOT87370.1"/>
    <property type="molecule type" value="Genomic_DNA"/>
</dbReference>
<evidence type="ECO:0000256" key="2">
    <source>
        <dbReference type="ARBA" id="ARBA00022801"/>
    </source>
</evidence>
<sequence>MEPSKFEEKTTKRTEIFKGKIIDVFVDDVTLPDGRSATRELVLHHGAVAVLAVTDQQKIVLVRQFRKPLERDTLEIPAGKIDPGEEHAPLHTAKRELEEETDYQAETWNEIVGMYSTPGFSDEFLTIYEAKQLKKADRPLDQDEDEFLQCEELTLAQVKEAIKSGLICDAKTLYAVTYWELQLTKGGTEAS</sequence>
<protein>
    <submittedName>
        <fullName evidence="4">MutT/nudix family protein</fullName>
    </submittedName>
</protein>
<dbReference type="RefSeq" id="WP_016184922.1">
    <property type="nucleotide sequence ID" value="NZ_ASWO01000001.1"/>
</dbReference>
<comment type="caution">
    <text evidence="4">The sequence shown here is derived from an EMBL/GenBank/DDBJ whole genome shotgun (WGS) entry which is preliminary data.</text>
</comment>
<dbReference type="GO" id="GO:0005829">
    <property type="term" value="C:cytosol"/>
    <property type="evidence" value="ECO:0007669"/>
    <property type="project" value="TreeGrafter"/>
</dbReference>
<dbReference type="FunFam" id="3.90.79.10:FF:000024">
    <property type="entry name" value="ADP-ribose pyrophosphatase"/>
    <property type="match status" value="1"/>
</dbReference>
<dbReference type="SUPFAM" id="SSF55811">
    <property type="entry name" value="Nudix"/>
    <property type="match status" value="1"/>
</dbReference>
<evidence type="ECO:0000313" key="5">
    <source>
        <dbReference type="Proteomes" id="UP000015961"/>
    </source>
</evidence>
<dbReference type="GO" id="GO:0019693">
    <property type="term" value="P:ribose phosphate metabolic process"/>
    <property type="evidence" value="ECO:0007669"/>
    <property type="project" value="TreeGrafter"/>
</dbReference>
<accession>S0PAW3</accession>
<dbReference type="PATRIC" id="fig|1140003.3.peg.426"/>
<dbReference type="OrthoDB" id="9806150at2"/>
<dbReference type="GO" id="GO:0006753">
    <property type="term" value="P:nucleoside phosphate metabolic process"/>
    <property type="evidence" value="ECO:0007669"/>
    <property type="project" value="TreeGrafter"/>
</dbReference>
<name>S0PAW3_9ENTE</name>
<dbReference type="eggNOG" id="COG0494">
    <property type="taxonomic scope" value="Bacteria"/>
</dbReference>
<proteinExistence type="predicted"/>